<proteinExistence type="predicted"/>
<keyword evidence="1" id="KW-0808">Transferase</keyword>
<dbReference type="GO" id="GO:0005829">
    <property type="term" value="C:cytosol"/>
    <property type="evidence" value="ECO:0007669"/>
    <property type="project" value="TreeGrafter"/>
</dbReference>
<keyword evidence="1" id="KW-0315">Glutamine amidotransferase</keyword>
<dbReference type="InterPro" id="IPR044668">
    <property type="entry name" value="PuuD-like"/>
</dbReference>
<dbReference type="Gene3D" id="3.40.50.880">
    <property type="match status" value="1"/>
</dbReference>
<dbReference type="PANTHER" id="PTHR43235">
    <property type="entry name" value="GLUTAMINE AMIDOTRANSFERASE PB2B2.05-RELATED"/>
    <property type="match status" value="1"/>
</dbReference>
<dbReference type="RefSeq" id="WP_093326615.1">
    <property type="nucleotide sequence ID" value="NZ_FOAF01000004.1"/>
</dbReference>
<dbReference type="Proteomes" id="UP000199421">
    <property type="component" value="Unassembled WGS sequence"/>
</dbReference>
<name>A0A1H7TDR2_OLID1</name>
<accession>A0A1H7TDR2</accession>
<keyword evidence="2" id="KW-1185">Reference proteome</keyword>
<dbReference type="EMBL" id="FOAF01000004">
    <property type="protein sequence ID" value="SEL82659.1"/>
    <property type="molecule type" value="Genomic_DNA"/>
</dbReference>
<protein>
    <submittedName>
        <fullName evidence="1">Putative glutamine amidotransferase</fullName>
    </submittedName>
</protein>
<dbReference type="SUPFAM" id="SSF52317">
    <property type="entry name" value="Class I glutamine amidotransferase-like"/>
    <property type="match status" value="1"/>
</dbReference>
<dbReference type="InterPro" id="IPR011697">
    <property type="entry name" value="Peptidase_C26"/>
</dbReference>
<sequence length="231" mass="26490">MQKKIKIGMTDGRMYQLYANWIKGTDENIEVIRIGYGLDNFEEVKKCEAMVFTGGEDVHPRYYNQLDYLSYCMPVDFDERRDDFELALMQHVQTEQLPLLGICRGLQLVNVFFGGTLIPDLPSWGKFNHAKLPNGNLSEHIVYVNQQSQLFDVVDCTEGMINSLHHQSADKIGKGLVSSAVSRDGVVEALERKNPAEAPFLCLVQWHPERMEDMNSPFVKNIREAFLETIW</sequence>
<dbReference type="GO" id="GO:0016740">
    <property type="term" value="F:transferase activity"/>
    <property type="evidence" value="ECO:0007669"/>
    <property type="project" value="UniProtKB-KW"/>
</dbReference>
<dbReference type="Pfam" id="PF07722">
    <property type="entry name" value="Peptidase_C26"/>
    <property type="match status" value="1"/>
</dbReference>
<dbReference type="OrthoDB" id="9804920at2"/>
<organism evidence="1 2">
    <name type="scientific">Olivibacter domesticus</name>
    <name type="common">Pseudosphingobacterium domesticum</name>
    <dbReference type="NCBI Taxonomy" id="407022"/>
    <lineage>
        <taxon>Bacteria</taxon>
        <taxon>Pseudomonadati</taxon>
        <taxon>Bacteroidota</taxon>
        <taxon>Sphingobacteriia</taxon>
        <taxon>Sphingobacteriales</taxon>
        <taxon>Sphingobacteriaceae</taxon>
        <taxon>Olivibacter</taxon>
    </lineage>
</organism>
<dbReference type="PROSITE" id="PS51273">
    <property type="entry name" value="GATASE_TYPE_1"/>
    <property type="match status" value="1"/>
</dbReference>
<dbReference type="InterPro" id="IPR029062">
    <property type="entry name" value="Class_I_gatase-like"/>
</dbReference>
<dbReference type="STRING" id="407022.SAMN05661044_03470"/>
<evidence type="ECO:0000313" key="2">
    <source>
        <dbReference type="Proteomes" id="UP000199421"/>
    </source>
</evidence>
<dbReference type="PANTHER" id="PTHR43235:SF1">
    <property type="entry name" value="GLUTAMINE AMIDOTRANSFERASE PB2B2.05-RELATED"/>
    <property type="match status" value="1"/>
</dbReference>
<gene>
    <name evidence="1" type="ORF">SAMN05661044_03470</name>
</gene>
<dbReference type="GO" id="GO:0016811">
    <property type="term" value="F:hydrolase activity, acting on carbon-nitrogen (but not peptide) bonds, in linear amides"/>
    <property type="evidence" value="ECO:0007669"/>
    <property type="project" value="InterPro"/>
</dbReference>
<dbReference type="AlphaFoldDB" id="A0A1H7TDR2"/>
<reference evidence="2" key="1">
    <citation type="submission" date="2016-10" db="EMBL/GenBank/DDBJ databases">
        <authorList>
            <person name="Varghese N."/>
            <person name="Submissions S."/>
        </authorList>
    </citation>
    <scope>NUCLEOTIDE SEQUENCE [LARGE SCALE GENOMIC DNA]</scope>
    <source>
        <strain evidence="2">DSM 18733</strain>
    </source>
</reference>
<evidence type="ECO:0000313" key="1">
    <source>
        <dbReference type="EMBL" id="SEL82659.1"/>
    </source>
</evidence>